<dbReference type="InterPro" id="IPR006969">
    <property type="entry name" value="Stig-like"/>
</dbReference>
<gene>
    <name evidence="4" type="ORF">PanWU01x14_211190</name>
</gene>
<dbReference type="STRING" id="3476.A0A2P5BTJ7"/>
<dbReference type="Pfam" id="PF04885">
    <property type="entry name" value="Stig1"/>
    <property type="match status" value="1"/>
</dbReference>
<feature type="signal peptide" evidence="3">
    <location>
        <begin position="1"/>
        <end position="19"/>
    </location>
</feature>
<keyword evidence="2 3" id="KW-0732">Signal</keyword>
<evidence type="ECO:0000313" key="4">
    <source>
        <dbReference type="EMBL" id="PON52129.1"/>
    </source>
</evidence>
<organism evidence="4 5">
    <name type="scientific">Parasponia andersonii</name>
    <name type="common">Sponia andersonii</name>
    <dbReference type="NCBI Taxonomy" id="3476"/>
    <lineage>
        <taxon>Eukaryota</taxon>
        <taxon>Viridiplantae</taxon>
        <taxon>Streptophyta</taxon>
        <taxon>Embryophyta</taxon>
        <taxon>Tracheophyta</taxon>
        <taxon>Spermatophyta</taxon>
        <taxon>Magnoliopsida</taxon>
        <taxon>eudicotyledons</taxon>
        <taxon>Gunneridae</taxon>
        <taxon>Pentapetalae</taxon>
        <taxon>rosids</taxon>
        <taxon>fabids</taxon>
        <taxon>Rosales</taxon>
        <taxon>Cannabaceae</taxon>
        <taxon>Parasponia</taxon>
    </lineage>
</organism>
<dbReference type="EMBL" id="JXTB01000224">
    <property type="protein sequence ID" value="PON52129.1"/>
    <property type="molecule type" value="Genomic_DNA"/>
</dbReference>
<dbReference type="OrthoDB" id="5421723at2759"/>
<dbReference type="PANTHER" id="PTHR33227">
    <property type="entry name" value="STIGMA-SPECIFIC STIG1-LIKE PROTEIN 3"/>
    <property type="match status" value="1"/>
</dbReference>
<feature type="chain" id="PRO_5015190376" evidence="3">
    <location>
        <begin position="20"/>
        <end position="266"/>
    </location>
</feature>
<proteinExistence type="inferred from homology"/>
<evidence type="ECO:0000313" key="5">
    <source>
        <dbReference type="Proteomes" id="UP000237105"/>
    </source>
</evidence>
<keyword evidence="5" id="KW-1185">Reference proteome</keyword>
<dbReference type="PANTHER" id="PTHR33227:SF59">
    <property type="entry name" value="STIGMA-SPECIFIC STIG1-LIKE PROTEIN 3"/>
    <property type="match status" value="1"/>
</dbReference>
<comment type="caution">
    <text evidence="4">The sequence shown here is derived from an EMBL/GenBank/DDBJ whole genome shotgun (WGS) entry which is preliminary data.</text>
</comment>
<comment type="similarity">
    <text evidence="1">Belongs to the STIG1 family.</text>
</comment>
<name>A0A2P5BTJ7_PARAD</name>
<dbReference type="AlphaFoldDB" id="A0A2P5BTJ7"/>
<sequence>MKLLVLVLFFTLAISNVGATYPDHDHDKTTISYDAKDDHDLFDSTMMSETSLGGMSRFLAQQSLTCEKFPRVCRLKRSIGLDCCKKKCVNVKTDRLNCGMCGYKCGYKCKYTEICCKGKCVNSSFDRRHCVTTEEICAAYENEISNLLEDNISHGTRSSKSVKAGEKAPEEVIKLWKDNGFSSLIVAAPDQDTWSLVKELLPLLSNSVPFAIYHQFLQFGISAKCSLLQPACIIYSLGKWQLACKFRNLGYENIRSFHQEPILACR</sequence>
<reference evidence="5" key="1">
    <citation type="submission" date="2016-06" db="EMBL/GenBank/DDBJ databases">
        <title>Parallel loss of symbiosis genes in relatives of nitrogen-fixing non-legume Parasponia.</title>
        <authorList>
            <person name="Van Velzen R."/>
            <person name="Holmer R."/>
            <person name="Bu F."/>
            <person name="Rutten L."/>
            <person name="Van Zeijl A."/>
            <person name="Liu W."/>
            <person name="Santuari L."/>
            <person name="Cao Q."/>
            <person name="Sharma T."/>
            <person name="Shen D."/>
            <person name="Roswanjaya Y."/>
            <person name="Wardhani T."/>
            <person name="Kalhor M.S."/>
            <person name="Jansen J."/>
            <person name="Van den Hoogen J."/>
            <person name="Gungor B."/>
            <person name="Hartog M."/>
            <person name="Hontelez J."/>
            <person name="Verver J."/>
            <person name="Yang W.-C."/>
            <person name="Schijlen E."/>
            <person name="Repin R."/>
            <person name="Schilthuizen M."/>
            <person name="Schranz E."/>
            <person name="Heidstra R."/>
            <person name="Miyata K."/>
            <person name="Fedorova E."/>
            <person name="Kohlen W."/>
            <person name="Bisseling T."/>
            <person name="Smit S."/>
            <person name="Geurts R."/>
        </authorList>
    </citation>
    <scope>NUCLEOTIDE SEQUENCE [LARGE SCALE GENOMIC DNA]</scope>
    <source>
        <strain evidence="5">cv. WU1-14</strain>
    </source>
</reference>
<accession>A0A2P5BTJ7</accession>
<protein>
    <submittedName>
        <fullName evidence="4">Stigma-specific protein</fullName>
    </submittedName>
</protein>
<dbReference type="Proteomes" id="UP000237105">
    <property type="component" value="Unassembled WGS sequence"/>
</dbReference>
<evidence type="ECO:0000256" key="3">
    <source>
        <dbReference type="SAM" id="SignalP"/>
    </source>
</evidence>
<evidence type="ECO:0000256" key="1">
    <source>
        <dbReference type="ARBA" id="ARBA00006010"/>
    </source>
</evidence>
<evidence type="ECO:0000256" key="2">
    <source>
        <dbReference type="ARBA" id="ARBA00022729"/>
    </source>
</evidence>